<protein>
    <submittedName>
        <fullName evidence="1">Gene transfer agent family protein</fullName>
    </submittedName>
</protein>
<evidence type="ECO:0000313" key="1">
    <source>
        <dbReference type="EMBL" id="MCD7110438.1"/>
    </source>
</evidence>
<accession>A0A9X1NU14</accession>
<dbReference type="AlphaFoldDB" id="A0A9X1NU14"/>
<sequence>MSEALKIYFGDGDHAFVLTPELVVELERQAGVGIGLLSKRFFSGDFAYSEVIEIIRLSLIGGGMDPKEAAAMIKAYTPAMPVSKLYALALSPVQSLMFGEADLQDLAKTTPRRRKSK</sequence>
<gene>
    <name evidence="1" type="ORF">LRX75_15470</name>
</gene>
<evidence type="ECO:0000313" key="2">
    <source>
        <dbReference type="Proteomes" id="UP001139089"/>
    </source>
</evidence>
<dbReference type="InterPro" id="IPR021791">
    <property type="entry name" value="Phage_TAC_11"/>
</dbReference>
<keyword evidence="2" id="KW-1185">Reference proteome</keyword>
<dbReference type="Pfam" id="PF11836">
    <property type="entry name" value="Phage_TAC_11"/>
    <property type="match status" value="1"/>
</dbReference>
<dbReference type="Proteomes" id="UP001139089">
    <property type="component" value="Unassembled WGS sequence"/>
</dbReference>
<dbReference type="EMBL" id="JAJOZR010000009">
    <property type="protein sequence ID" value="MCD7110438.1"/>
    <property type="molecule type" value="Genomic_DNA"/>
</dbReference>
<dbReference type="RefSeq" id="WP_231815645.1">
    <property type="nucleotide sequence ID" value="NZ_JAJOZR010000009.1"/>
</dbReference>
<organism evidence="1 2">
    <name type="scientific">Rhizobium quercicola</name>
    <dbReference type="NCBI Taxonomy" id="2901226"/>
    <lineage>
        <taxon>Bacteria</taxon>
        <taxon>Pseudomonadati</taxon>
        <taxon>Pseudomonadota</taxon>
        <taxon>Alphaproteobacteria</taxon>
        <taxon>Hyphomicrobiales</taxon>
        <taxon>Rhizobiaceae</taxon>
        <taxon>Rhizobium/Agrobacterium group</taxon>
        <taxon>Rhizobium</taxon>
    </lineage>
</organism>
<reference evidence="1" key="1">
    <citation type="submission" date="2021-12" db="EMBL/GenBank/DDBJ databases">
        <authorList>
            <person name="Li Y."/>
        </authorList>
    </citation>
    <scope>NUCLEOTIDE SEQUENCE</scope>
    <source>
        <strain evidence="1">DKSPLA3</strain>
    </source>
</reference>
<proteinExistence type="predicted"/>
<name>A0A9X1NU14_9HYPH</name>
<comment type="caution">
    <text evidence="1">The sequence shown here is derived from an EMBL/GenBank/DDBJ whole genome shotgun (WGS) entry which is preliminary data.</text>
</comment>